<keyword evidence="2" id="KW-0178">Competence</keyword>
<keyword evidence="3" id="KW-1133">Transmembrane helix</keyword>
<name>A0A2I1K1V0_9LACT</name>
<comment type="subcellular location">
    <subcellularLocation>
        <location evidence="1">Cell surface</location>
    </subcellularLocation>
</comment>
<sequence length="148" mass="17753">MESILMSHNNKYLRGFTFIELIVSMFVMSLILYSLSAVYQNYQRIDHKIDGDSQIHFLHFITMLENELVYYRYQSIQQNQLWLQRRDDASQKQIIAIDRLRIVKRPGTQIMLYNVRAWQIEEIGQKIFIKVTFNNGQVYEAIIPIFKL</sequence>
<dbReference type="Proteomes" id="UP000234384">
    <property type="component" value="Unassembled WGS sequence"/>
</dbReference>
<organism evidence="4 5">
    <name type="scientific">Falseniella ignava</name>
    <dbReference type="NCBI Taxonomy" id="137730"/>
    <lineage>
        <taxon>Bacteria</taxon>
        <taxon>Bacillati</taxon>
        <taxon>Bacillota</taxon>
        <taxon>Bacilli</taxon>
        <taxon>Lactobacillales</taxon>
        <taxon>Aerococcaceae</taxon>
        <taxon>Falseniella</taxon>
    </lineage>
</organism>
<accession>A0A2I1K1V0</accession>
<reference evidence="4 5" key="1">
    <citation type="submission" date="2017-12" db="EMBL/GenBank/DDBJ databases">
        <title>Phylogenetic diversity of female urinary microbiome.</title>
        <authorList>
            <person name="Thomas-White K."/>
            <person name="Wolfe A.J."/>
        </authorList>
    </citation>
    <scope>NUCLEOTIDE SEQUENCE [LARGE SCALE GENOMIC DNA]</scope>
    <source>
        <strain evidence="4 5">UMB0898</strain>
    </source>
</reference>
<feature type="transmembrane region" description="Helical" evidence="3">
    <location>
        <begin position="12"/>
        <end position="35"/>
    </location>
</feature>
<evidence type="ECO:0000256" key="2">
    <source>
        <dbReference type="ARBA" id="ARBA00023287"/>
    </source>
</evidence>
<dbReference type="Pfam" id="PF15980">
    <property type="entry name" value="ComGF"/>
    <property type="match status" value="1"/>
</dbReference>
<dbReference type="NCBIfam" id="TIGR02532">
    <property type="entry name" value="IV_pilin_GFxxxE"/>
    <property type="match status" value="1"/>
</dbReference>
<gene>
    <name evidence="4" type="ORF">CYJ57_03415</name>
</gene>
<proteinExistence type="predicted"/>
<dbReference type="Pfam" id="PF07963">
    <property type="entry name" value="N_methyl"/>
    <property type="match status" value="1"/>
</dbReference>
<dbReference type="GO" id="GO:0009986">
    <property type="term" value="C:cell surface"/>
    <property type="evidence" value="ECO:0007669"/>
    <property type="project" value="UniProtKB-SubCell"/>
</dbReference>
<keyword evidence="3" id="KW-0472">Membrane</keyword>
<evidence type="ECO:0000256" key="3">
    <source>
        <dbReference type="SAM" id="Phobius"/>
    </source>
</evidence>
<dbReference type="InterPro" id="IPR012902">
    <property type="entry name" value="N_methyl_site"/>
</dbReference>
<evidence type="ECO:0000256" key="1">
    <source>
        <dbReference type="ARBA" id="ARBA00004241"/>
    </source>
</evidence>
<protein>
    <recommendedName>
        <fullName evidence="6">Prepilin-type N-terminal cleavage/methylation domain-containing protein</fullName>
    </recommendedName>
</protein>
<evidence type="ECO:0000313" key="5">
    <source>
        <dbReference type="Proteomes" id="UP000234384"/>
    </source>
</evidence>
<evidence type="ECO:0008006" key="6">
    <source>
        <dbReference type="Google" id="ProtNLM"/>
    </source>
</evidence>
<evidence type="ECO:0000313" key="4">
    <source>
        <dbReference type="EMBL" id="PKY89634.1"/>
    </source>
</evidence>
<dbReference type="InterPro" id="IPR016977">
    <property type="entry name" value="ComGF"/>
</dbReference>
<dbReference type="AlphaFoldDB" id="A0A2I1K1V0"/>
<dbReference type="GO" id="GO:0030420">
    <property type="term" value="P:establishment of competence for transformation"/>
    <property type="evidence" value="ECO:0007669"/>
    <property type="project" value="UniProtKB-KW"/>
</dbReference>
<dbReference type="NCBIfam" id="NF041002">
    <property type="entry name" value="pilin_ComGF"/>
    <property type="match status" value="1"/>
</dbReference>
<dbReference type="EMBL" id="PKHE01000006">
    <property type="protein sequence ID" value="PKY89634.1"/>
    <property type="molecule type" value="Genomic_DNA"/>
</dbReference>
<comment type="caution">
    <text evidence="4">The sequence shown here is derived from an EMBL/GenBank/DDBJ whole genome shotgun (WGS) entry which is preliminary data.</text>
</comment>
<keyword evidence="3" id="KW-0812">Transmembrane</keyword>